<dbReference type="Proteomes" id="UP000642673">
    <property type="component" value="Unassembled WGS sequence"/>
</dbReference>
<evidence type="ECO:0000256" key="1">
    <source>
        <dbReference type="SAM" id="MobiDB-lite"/>
    </source>
</evidence>
<feature type="compositionally biased region" description="Polar residues" evidence="1">
    <location>
        <begin position="18"/>
        <end position="41"/>
    </location>
</feature>
<feature type="compositionally biased region" description="Polar residues" evidence="1">
    <location>
        <begin position="1"/>
        <end position="11"/>
    </location>
</feature>
<feature type="region of interest" description="Disordered" evidence="1">
    <location>
        <begin position="1"/>
        <end position="78"/>
    </location>
</feature>
<dbReference type="EMBL" id="BMVP01000002">
    <property type="protein sequence ID" value="GHB46640.1"/>
    <property type="molecule type" value="Genomic_DNA"/>
</dbReference>
<name>A0ABQ3EM90_9ACTN</name>
<accession>A0ABQ3EM90</accession>
<comment type="caution">
    <text evidence="2">The sequence shown here is derived from an EMBL/GenBank/DDBJ whole genome shotgun (WGS) entry which is preliminary data.</text>
</comment>
<proteinExistence type="predicted"/>
<reference evidence="3" key="1">
    <citation type="journal article" date="2019" name="Int. J. Syst. Evol. Microbiol.">
        <title>The Global Catalogue of Microorganisms (GCM) 10K type strain sequencing project: providing services to taxonomists for standard genome sequencing and annotation.</title>
        <authorList>
            <consortium name="The Broad Institute Genomics Platform"/>
            <consortium name="The Broad Institute Genome Sequencing Center for Infectious Disease"/>
            <person name="Wu L."/>
            <person name="Ma J."/>
        </authorList>
    </citation>
    <scope>NUCLEOTIDE SEQUENCE [LARGE SCALE GENOMIC DNA]</scope>
    <source>
        <strain evidence="3">JCM 4738</strain>
    </source>
</reference>
<sequence length="99" mass="10315">MIRSAGRTQSAVAAATGRKSSPYANSEEPNSSQSIPPTSTIAAHANSPPPSPVSRGRGSRRTGAGRGGRDVRGRRAGRFVPYRSPLLYCSTLYGSTAPN</sequence>
<evidence type="ECO:0000313" key="3">
    <source>
        <dbReference type="Proteomes" id="UP000642673"/>
    </source>
</evidence>
<protein>
    <submittedName>
        <fullName evidence="2">Uncharacterized protein</fullName>
    </submittedName>
</protein>
<evidence type="ECO:0000313" key="2">
    <source>
        <dbReference type="EMBL" id="GHB46640.1"/>
    </source>
</evidence>
<organism evidence="2 3">
    <name type="scientific">Streptomyces cirratus</name>
    <dbReference type="NCBI Taxonomy" id="68187"/>
    <lineage>
        <taxon>Bacteria</taxon>
        <taxon>Bacillati</taxon>
        <taxon>Actinomycetota</taxon>
        <taxon>Actinomycetes</taxon>
        <taxon>Kitasatosporales</taxon>
        <taxon>Streptomycetaceae</taxon>
        <taxon>Streptomyces</taxon>
    </lineage>
</organism>
<gene>
    <name evidence="2" type="ORF">GCM10010347_15330</name>
</gene>
<keyword evidence="3" id="KW-1185">Reference proteome</keyword>